<evidence type="ECO:0000259" key="5">
    <source>
        <dbReference type="PROSITE" id="PS50885"/>
    </source>
</evidence>
<proteinExistence type="predicted"/>
<keyword evidence="3 4" id="KW-1133">Transmembrane helix</keyword>
<organism evidence="7 8">
    <name type="scientific">Kineococcus halophytocola</name>
    <dbReference type="NCBI Taxonomy" id="3234027"/>
    <lineage>
        <taxon>Bacteria</taxon>
        <taxon>Bacillati</taxon>
        <taxon>Actinomycetota</taxon>
        <taxon>Actinomycetes</taxon>
        <taxon>Kineosporiales</taxon>
        <taxon>Kineosporiaceae</taxon>
        <taxon>Kineococcus</taxon>
    </lineage>
</organism>
<dbReference type="InterPro" id="IPR001932">
    <property type="entry name" value="PPM-type_phosphatase-like_dom"/>
</dbReference>
<dbReference type="PANTHER" id="PTHR43156">
    <property type="entry name" value="STAGE II SPORULATION PROTEIN E-RELATED"/>
    <property type="match status" value="1"/>
</dbReference>
<dbReference type="CDD" id="cd06225">
    <property type="entry name" value="HAMP"/>
    <property type="match status" value="1"/>
</dbReference>
<evidence type="ECO:0000256" key="2">
    <source>
        <dbReference type="ARBA" id="ARBA00022801"/>
    </source>
</evidence>
<evidence type="ECO:0000256" key="4">
    <source>
        <dbReference type="SAM" id="Phobius"/>
    </source>
</evidence>
<dbReference type="Proteomes" id="UP001565927">
    <property type="component" value="Unassembled WGS sequence"/>
</dbReference>
<dbReference type="SMART" id="SM00331">
    <property type="entry name" value="PP2C_SIG"/>
    <property type="match status" value="1"/>
</dbReference>
<dbReference type="Pfam" id="PF00672">
    <property type="entry name" value="HAMP"/>
    <property type="match status" value="1"/>
</dbReference>
<feature type="domain" description="PPM-type phosphatase" evidence="6">
    <location>
        <begin position="317"/>
        <end position="538"/>
    </location>
</feature>
<dbReference type="Gene3D" id="3.60.40.10">
    <property type="entry name" value="PPM-type phosphatase domain"/>
    <property type="match status" value="1"/>
</dbReference>
<feature type="transmembrane region" description="Helical" evidence="4">
    <location>
        <begin position="209"/>
        <end position="229"/>
    </location>
</feature>
<dbReference type="EC" id="3.1.3.16" evidence="7"/>
<evidence type="ECO:0000256" key="3">
    <source>
        <dbReference type="ARBA" id="ARBA00022989"/>
    </source>
</evidence>
<dbReference type="GO" id="GO:0004722">
    <property type="term" value="F:protein serine/threonine phosphatase activity"/>
    <property type="evidence" value="ECO:0007669"/>
    <property type="project" value="UniProtKB-EC"/>
</dbReference>
<evidence type="ECO:0000256" key="1">
    <source>
        <dbReference type="ARBA" id="ARBA00022692"/>
    </source>
</evidence>
<evidence type="ECO:0000313" key="7">
    <source>
        <dbReference type="EMBL" id="MEZ0166619.1"/>
    </source>
</evidence>
<dbReference type="SMART" id="SM00304">
    <property type="entry name" value="HAMP"/>
    <property type="match status" value="1"/>
</dbReference>
<evidence type="ECO:0000259" key="6">
    <source>
        <dbReference type="PROSITE" id="PS51746"/>
    </source>
</evidence>
<feature type="transmembrane region" description="Helical" evidence="4">
    <location>
        <begin position="24"/>
        <end position="44"/>
    </location>
</feature>
<gene>
    <name evidence="7" type="ORF">AB2L27_17820</name>
</gene>
<reference evidence="7 8" key="1">
    <citation type="submission" date="2024-07" db="EMBL/GenBank/DDBJ databases">
        <authorList>
            <person name="Thanompreechachai J."/>
            <person name="Duangmal K."/>
        </authorList>
    </citation>
    <scope>NUCLEOTIDE SEQUENCE [LARGE SCALE GENOMIC DNA]</scope>
    <source>
        <strain evidence="7 8">LSe6-4</strain>
    </source>
</reference>
<dbReference type="PROSITE" id="PS51746">
    <property type="entry name" value="PPM_2"/>
    <property type="match status" value="1"/>
</dbReference>
<feature type="domain" description="HAMP" evidence="5">
    <location>
        <begin position="231"/>
        <end position="283"/>
    </location>
</feature>
<dbReference type="Gene3D" id="6.10.340.10">
    <property type="match status" value="1"/>
</dbReference>
<dbReference type="Pfam" id="PF07228">
    <property type="entry name" value="SpoIIE"/>
    <property type="match status" value="1"/>
</dbReference>
<keyword evidence="2 7" id="KW-0378">Hydrolase</keyword>
<dbReference type="SUPFAM" id="SSF81606">
    <property type="entry name" value="PP2C-like"/>
    <property type="match status" value="1"/>
</dbReference>
<dbReference type="InterPro" id="IPR052016">
    <property type="entry name" value="Bact_Sigma-Reg"/>
</dbReference>
<protein>
    <submittedName>
        <fullName evidence="7">PP2C family protein-serine/threonine phosphatase</fullName>
        <ecNumber evidence="7">3.1.3.16</ecNumber>
    </submittedName>
</protein>
<name>A0ABV4H4W8_9ACTN</name>
<dbReference type="EMBL" id="JBGFTU010000025">
    <property type="protein sequence ID" value="MEZ0166619.1"/>
    <property type="molecule type" value="Genomic_DNA"/>
</dbReference>
<dbReference type="PANTHER" id="PTHR43156:SF2">
    <property type="entry name" value="STAGE II SPORULATION PROTEIN E"/>
    <property type="match status" value="1"/>
</dbReference>
<dbReference type="PROSITE" id="PS50885">
    <property type="entry name" value="HAMP"/>
    <property type="match status" value="1"/>
</dbReference>
<keyword evidence="1 4" id="KW-0812">Transmembrane</keyword>
<keyword evidence="4" id="KW-0472">Membrane</keyword>
<dbReference type="InterPro" id="IPR003660">
    <property type="entry name" value="HAMP_dom"/>
</dbReference>
<comment type="caution">
    <text evidence="7">The sequence shown here is derived from an EMBL/GenBank/DDBJ whole genome shotgun (WGS) entry which is preliminary data.</text>
</comment>
<keyword evidence="8" id="KW-1185">Reference proteome</keyword>
<evidence type="ECO:0000313" key="8">
    <source>
        <dbReference type="Proteomes" id="UP001565927"/>
    </source>
</evidence>
<accession>A0ABV4H4W8</accession>
<sequence length="558" mass="59764">MGQLRGVGSAWRRLWTRTTLQRRVSVMGISFLAIVLVLTVVLIASRPWSTSSPATQRPERTGSQLTEQIDEFGRAVVQAQSTHQLYVTASTVERLQREQRARAAAMERYEQVRRPLVTAVGRPGLDEEVRQRLTRVLDDAAYWRSVTDRQADFKADLDQVGLSDSILDDPSAQAFLAVYLDLGPLNERLREIDDRTRGALVDQRDRFRYVQLVVAGIALLLVPAVLHLVRRWVLRPLGSLSEQLLRVGGGDLQTPVSLPGPPELAAVAASAETMRRRILDELADAVSAREALKQGQPLVAEVRDQLTAHDLPVVPGWSSAAALRPAEGLLAGDWYDVLPLADGRFAVVVADVSGHGARAGIVAIQLKRLLEAALNLAPEPDLALAMAARVFADEAERFASCVVVVVDPDSGTVSYANAGHPAPVVLRAGEEDGSVRVVGELEATGPLLSWLHLDVPGSWHTATTSLAPGSVLVVYTDGLTEARPTGSTDELGIEGVLQALGGLPELTPQALVDEALDVARRFSGGRARDDVTLVALSRGTATVPSAPVAADGAQDPGA</sequence>
<dbReference type="InterPro" id="IPR036457">
    <property type="entry name" value="PPM-type-like_dom_sf"/>
</dbReference>